<dbReference type="AlphaFoldDB" id="A0A9R1L4V4"/>
<feature type="region of interest" description="Disordered" evidence="1">
    <location>
        <begin position="1"/>
        <end position="34"/>
    </location>
</feature>
<reference evidence="2" key="1">
    <citation type="journal article" date="2017" name="Gigascience">
        <title>The first near-complete assembly of the hexaploid bread wheat genome, Triticum aestivum.</title>
        <authorList>
            <person name="Zimin A.V."/>
            <person name="Puiu D."/>
            <person name="Hall R."/>
            <person name="Kingan S."/>
            <person name="Clavijo B.J."/>
            <person name="Salzberg S.L."/>
        </authorList>
    </citation>
    <scope>NUCLEOTIDE SEQUENCE</scope>
    <source>
        <tissue evidence="2">Leaf</tissue>
    </source>
</reference>
<evidence type="ECO:0000256" key="1">
    <source>
        <dbReference type="SAM" id="MobiDB-lite"/>
    </source>
</evidence>
<name>A0A9R1L4V4_WHEAT</name>
<feature type="non-terminal residue" evidence="2">
    <location>
        <position position="1"/>
    </location>
</feature>
<dbReference type="Proteomes" id="UP000815260">
    <property type="component" value="Chromosome 6A"/>
</dbReference>
<feature type="non-terminal residue" evidence="2">
    <location>
        <position position="34"/>
    </location>
</feature>
<gene>
    <name evidence="2" type="ORF">CFC21_082320</name>
</gene>
<comment type="caution">
    <text evidence="2">The sequence shown here is derived from an EMBL/GenBank/DDBJ whole genome shotgun (WGS) entry which is preliminary data.</text>
</comment>
<accession>A0A9R1L4V4</accession>
<organism evidence="2">
    <name type="scientific">Triticum aestivum</name>
    <name type="common">Wheat</name>
    <dbReference type="NCBI Taxonomy" id="4565"/>
    <lineage>
        <taxon>Eukaryota</taxon>
        <taxon>Viridiplantae</taxon>
        <taxon>Streptophyta</taxon>
        <taxon>Embryophyta</taxon>
        <taxon>Tracheophyta</taxon>
        <taxon>Spermatophyta</taxon>
        <taxon>Magnoliopsida</taxon>
        <taxon>Liliopsida</taxon>
        <taxon>Poales</taxon>
        <taxon>Poaceae</taxon>
        <taxon>BOP clade</taxon>
        <taxon>Pooideae</taxon>
        <taxon>Triticodae</taxon>
        <taxon>Triticeae</taxon>
        <taxon>Triticinae</taxon>
        <taxon>Triticum</taxon>
    </lineage>
</organism>
<protein>
    <submittedName>
        <fullName evidence="2">Uncharacterized protein</fullName>
    </submittedName>
</protein>
<sequence>WRIPTRGGGHARDPTASVHVMRCGTAPRQRHPRP</sequence>
<proteinExistence type="predicted"/>
<evidence type="ECO:0000313" key="2">
    <source>
        <dbReference type="EMBL" id="KAF7077810.1"/>
    </source>
</evidence>
<dbReference type="EMBL" id="CM022226">
    <property type="protein sequence ID" value="KAF7077810.1"/>
    <property type="molecule type" value="Genomic_DNA"/>
</dbReference>
<reference evidence="2" key="2">
    <citation type="submission" date="2020-03" db="EMBL/GenBank/DDBJ databases">
        <title>The second near-complete assembly of the hexaploid bread wheat (Triticum aestivum) genome.</title>
        <authorList>
            <person name="Zimin A.V."/>
            <person name="Puiu D."/>
            <person name="Shumante A."/>
            <person name="Alonge M."/>
            <person name="Salzberg S.L."/>
        </authorList>
    </citation>
    <scope>NUCLEOTIDE SEQUENCE</scope>
    <source>
        <tissue evidence="2">Leaf</tissue>
    </source>
</reference>